<reference evidence="3" key="1">
    <citation type="submission" date="2020-10" db="EMBL/GenBank/DDBJ databases">
        <authorList>
            <person name="Castelo-Branco R."/>
            <person name="Eusebio N."/>
            <person name="Adriana R."/>
            <person name="Vieira A."/>
            <person name="Brugerolle De Fraissinette N."/>
            <person name="Rezende De Castro R."/>
            <person name="Schneider M.P."/>
            <person name="Vasconcelos V."/>
            <person name="Leao P.N."/>
        </authorList>
    </citation>
    <scope>NUCLEOTIDE SEQUENCE</scope>
    <source>
        <strain evidence="3">LEGE 07157</strain>
    </source>
</reference>
<feature type="transmembrane region" description="Helical" evidence="2">
    <location>
        <begin position="149"/>
        <end position="169"/>
    </location>
</feature>
<keyword evidence="4" id="KW-1185">Reference proteome</keyword>
<feature type="transmembrane region" description="Helical" evidence="2">
    <location>
        <begin position="543"/>
        <end position="564"/>
    </location>
</feature>
<evidence type="ECO:0000256" key="1">
    <source>
        <dbReference type="SAM" id="Coils"/>
    </source>
</evidence>
<feature type="transmembrane region" description="Helical" evidence="2">
    <location>
        <begin position="195"/>
        <end position="220"/>
    </location>
</feature>
<dbReference type="EMBL" id="JADEWZ010000064">
    <property type="protein sequence ID" value="MBE9118850.1"/>
    <property type="molecule type" value="Genomic_DNA"/>
</dbReference>
<proteinExistence type="predicted"/>
<dbReference type="Proteomes" id="UP000654482">
    <property type="component" value="Unassembled WGS sequence"/>
</dbReference>
<dbReference type="AlphaFoldDB" id="A0A8J7E0L5"/>
<evidence type="ECO:0000256" key="2">
    <source>
        <dbReference type="SAM" id="Phobius"/>
    </source>
</evidence>
<name>A0A8J7E0L5_9CYAN</name>
<keyword evidence="2" id="KW-1133">Transmembrane helix</keyword>
<comment type="caution">
    <text evidence="3">The sequence shown here is derived from an EMBL/GenBank/DDBJ whole genome shotgun (WGS) entry which is preliminary data.</text>
</comment>
<protein>
    <submittedName>
        <fullName evidence="3">ABC transporter permease</fullName>
    </submittedName>
</protein>
<keyword evidence="2" id="KW-0472">Membrane</keyword>
<feature type="transmembrane region" description="Helical" evidence="2">
    <location>
        <begin position="388"/>
        <end position="404"/>
    </location>
</feature>
<dbReference type="RefSeq" id="WP_194031946.1">
    <property type="nucleotide sequence ID" value="NZ_JADEWZ010000064.1"/>
</dbReference>
<feature type="transmembrane region" description="Helical" evidence="2">
    <location>
        <begin position="265"/>
        <end position="283"/>
    </location>
</feature>
<feature type="coiled-coil region" evidence="1">
    <location>
        <begin position="69"/>
        <end position="124"/>
    </location>
</feature>
<organism evidence="3 4">
    <name type="scientific">Lusitaniella coriacea LEGE 07157</name>
    <dbReference type="NCBI Taxonomy" id="945747"/>
    <lineage>
        <taxon>Bacteria</taxon>
        <taxon>Bacillati</taxon>
        <taxon>Cyanobacteriota</taxon>
        <taxon>Cyanophyceae</taxon>
        <taxon>Spirulinales</taxon>
        <taxon>Lusitaniellaceae</taxon>
        <taxon>Lusitaniella</taxon>
    </lineage>
</organism>
<evidence type="ECO:0000313" key="4">
    <source>
        <dbReference type="Proteomes" id="UP000654482"/>
    </source>
</evidence>
<keyword evidence="2" id="KW-0812">Transmembrane</keyword>
<keyword evidence="1" id="KW-0175">Coiled coil</keyword>
<feature type="transmembrane region" description="Helical" evidence="2">
    <location>
        <begin position="28"/>
        <end position="48"/>
    </location>
</feature>
<feature type="transmembrane region" description="Helical" evidence="2">
    <location>
        <begin position="416"/>
        <end position="436"/>
    </location>
</feature>
<feature type="transmembrane region" description="Helical" evidence="2">
    <location>
        <begin position="345"/>
        <end position="368"/>
    </location>
</feature>
<evidence type="ECO:0000313" key="3">
    <source>
        <dbReference type="EMBL" id="MBE9118850.1"/>
    </source>
</evidence>
<sequence>MGLNVLDRLGDSNPQLFRELKGRLKPRNAAIAIALSLFGQLLIIFGRLSGLNRLYQPNYGADQAYCRLRDTFTQQRTQHQEQYEQLQAQFRHYSSSEHFDPARIAQLKDNIERVKGQIQKLPQDLYDIACPADAIDIQRWWNDFYLQSFVWLSVGMVFVLLVVGTYLLIDDLGKEERRDTLNFVRLSPQSTQSILVGKILGVPSLVYLAIAFALPLYIFLGLSAQIPLAAMLSFWAIFAASCAFFFSAALGLGLIRLGVGGFKPWLGGGALLLFLVFGLNSYARTNFFTWVKLFAPFSILGHWIAPIVNTHSSGEMHGKIYYSSRIDLPSGLDNAFHLEWFNLPISLAGLSLVIFALLNYILWTGWIWQALNRRFRHPHATLLSKRQSYWLLICMEVVQLGLLVSEADVGIVEENIGWFIVVNVLFLLGAIALLAPHRQAVQDWMRYRRESHQQRPSFWKNKLVLDLIEHENSPIVIAMAINLAIACIPFAVWALFLPTEDIQLIFNLNKLQFFFAIAFFISLVSIVATLAQLILMMRVKQPAIWAVGVVAAFLILPGLAFGTLGVNPREYPTWFLFSTIPWAGLQYAATSTIAMALLANFGVLALLNLQLVRQLRAIGASEFKTLAARDRNVLKIDTPTTK</sequence>
<feature type="transmembrane region" description="Helical" evidence="2">
    <location>
        <begin position="584"/>
        <end position="607"/>
    </location>
</feature>
<feature type="transmembrane region" description="Helical" evidence="2">
    <location>
        <begin position="475"/>
        <end position="496"/>
    </location>
</feature>
<feature type="transmembrane region" description="Helical" evidence="2">
    <location>
        <begin position="232"/>
        <end position="253"/>
    </location>
</feature>
<accession>A0A8J7E0L5</accession>
<feature type="transmembrane region" description="Helical" evidence="2">
    <location>
        <begin position="511"/>
        <end position="531"/>
    </location>
</feature>
<gene>
    <name evidence="3" type="ORF">IQ249_23450</name>
</gene>